<gene>
    <name evidence="1" type="ORF">RESH_02557</name>
</gene>
<dbReference type="EMBL" id="ANOF01000082">
    <property type="protein sequence ID" value="EMI26893.1"/>
    <property type="molecule type" value="Genomic_DNA"/>
</dbReference>
<dbReference type="Proteomes" id="UP000011996">
    <property type="component" value="Unassembled WGS sequence"/>
</dbReference>
<organism evidence="1 2">
    <name type="scientific">Rhodopirellula europaea SH398</name>
    <dbReference type="NCBI Taxonomy" id="1263868"/>
    <lineage>
        <taxon>Bacteria</taxon>
        <taxon>Pseudomonadati</taxon>
        <taxon>Planctomycetota</taxon>
        <taxon>Planctomycetia</taxon>
        <taxon>Pirellulales</taxon>
        <taxon>Pirellulaceae</taxon>
        <taxon>Rhodopirellula</taxon>
    </lineage>
</organism>
<comment type="caution">
    <text evidence="1">The sequence shown here is derived from an EMBL/GenBank/DDBJ whole genome shotgun (WGS) entry which is preliminary data.</text>
</comment>
<accession>M5S5I8</accession>
<name>M5S5I8_9BACT</name>
<dbReference type="PATRIC" id="fig|1263868.3.peg.2776"/>
<dbReference type="AlphaFoldDB" id="M5S5I8"/>
<protein>
    <submittedName>
        <fullName evidence="1">Uncharacterized protein</fullName>
    </submittedName>
</protein>
<reference evidence="1 2" key="1">
    <citation type="journal article" date="2013" name="Mar. Genomics">
        <title>Expression of sulfatases in Rhodopirellula baltica and the diversity of sulfatases in the genus Rhodopirellula.</title>
        <authorList>
            <person name="Wegner C.E."/>
            <person name="Richter-Heitmann T."/>
            <person name="Klindworth A."/>
            <person name="Klockow C."/>
            <person name="Richter M."/>
            <person name="Achstetter T."/>
            <person name="Glockner F.O."/>
            <person name="Harder J."/>
        </authorList>
    </citation>
    <scope>NUCLEOTIDE SEQUENCE [LARGE SCALE GENOMIC DNA]</scope>
    <source>
        <strain evidence="1 2">SH398</strain>
    </source>
</reference>
<proteinExistence type="predicted"/>
<evidence type="ECO:0000313" key="1">
    <source>
        <dbReference type="EMBL" id="EMI26893.1"/>
    </source>
</evidence>
<sequence length="41" mass="4470">MSAKNSDVSLTLSEIGLKPRLIILGEVSCLHSTCLDRVDVR</sequence>
<evidence type="ECO:0000313" key="2">
    <source>
        <dbReference type="Proteomes" id="UP000011996"/>
    </source>
</evidence>